<keyword evidence="7" id="KW-0326">Glycosidase</keyword>
<dbReference type="GO" id="GO:0019284">
    <property type="term" value="P:L-methionine salvage from S-adenosylmethionine"/>
    <property type="evidence" value="ECO:0007669"/>
    <property type="project" value="TreeGrafter"/>
</dbReference>
<keyword evidence="3 5" id="KW-0378">Hydrolase</keyword>
<feature type="active site" description="Proton acceptor" evidence="5">
    <location>
        <position position="12"/>
    </location>
</feature>
<dbReference type="Pfam" id="PF01048">
    <property type="entry name" value="PNP_UDP_1"/>
    <property type="match status" value="1"/>
</dbReference>
<organism evidence="7 8">
    <name type="scientific">Buchnera aphidicola</name>
    <name type="common">Brachycaudus cardui</name>
    <dbReference type="NCBI Taxonomy" id="557993"/>
    <lineage>
        <taxon>Bacteria</taxon>
        <taxon>Pseudomonadati</taxon>
        <taxon>Pseudomonadota</taxon>
        <taxon>Gammaproteobacteria</taxon>
        <taxon>Enterobacterales</taxon>
        <taxon>Erwiniaceae</taxon>
        <taxon>Buchnera</taxon>
    </lineage>
</organism>
<dbReference type="GO" id="GO:0008930">
    <property type="term" value="F:methylthioadenosine nucleosidase activity"/>
    <property type="evidence" value="ECO:0007669"/>
    <property type="project" value="UniProtKB-UniRule"/>
</dbReference>
<reference evidence="7 8" key="2">
    <citation type="submission" date="2019-05" db="EMBL/GenBank/DDBJ databases">
        <title>Genome evolution of the obligate endosymbiont Buchnera aphidicola.</title>
        <authorList>
            <person name="Moran N.A."/>
        </authorList>
    </citation>
    <scope>NUCLEOTIDE SEQUENCE [LARGE SCALE GENOMIC DNA]</scope>
    <source>
        <strain evidence="7 8">Bca</strain>
    </source>
</reference>
<dbReference type="AlphaFoldDB" id="A0A4D6Y194"/>
<dbReference type="Proteomes" id="UP000298594">
    <property type="component" value="Chromosome"/>
</dbReference>
<evidence type="ECO:0000256" key="1">
    <source>
        <dbReference type="ARBA" id="ARBA00004945"/>
    </source>
</evidence>
<dbReference type="HAMAP" id="MF_01684">
    <property type="entry name" value="Salvage_MtnN"/>
    <property type="match status" value="1"/>
</dbReference>
<dbReference type="InterPro" id="IPR035994">
    <property type="entry name" value="Nucleoside_phosphorylase_sf"/>
</dbReference>
<keyword evidence="2 5" id="KW-0028">Amino-acid biosynthesis</keyword>
<feature type="active site" description="Proton donor" evidence="5">
    <location>
        <position position="197"/>
    </location>
</feature>
<evidence type="ECO:0000256" key="3">
    <source>
        <dbReference type="ARBA" id="ARBA00022801"/>
    </source>
</evidence>
<comment type="catalytic activity">
    <reaction evidence="5">
        <text>5'-deoxyadenosine + H2O = 5-deoxy-D-ribose + adenine</text>
        <dbReference type="Rhea" id="RHEA:29859"/>
        <dbReference type="ChEBI" id="CHEBI:15377"/>
        <dbReference type="ChEBI" id="CHEBI:16708"/>
        <dbReference type="ChEBI" id="CHEBI:17319"/>
        <dbReference type="ChEBI" id="CHEBI:149540"/>
        <dbReference type="EC" id="3.2.2.9"/>
    </reaction>
</comment>
<dbReference type="GO" id="GO:0019509">
    <property type="term" value="P:L-methionine salvage from methylthioadenosine"/>
    <property type="evidence" value="ECO:0007669"/>
    <property type="project" value="UniProtKB-UniRule"/>
</dbReference>
<dbReference type="PANTHER" id="PTHR46832:SF1">
    <property type="entry name" value="5'-METHYLTHIOADENOSINE_S-ADENOSYLHOMOCYSTEINE NUCLEOSIDASE"/>
    <property type="match status" value="1"/>
</dbReference>
<dbReference type="EC" id="3.2.2.9" evidence="5"/>
<comment type="pathway">
    <text evidence="1 5">Amino-acid biosynthesis; L-methionine biosynthesis via salvage pathway; S-methyl-5-thio-alpha-D-ribose 1-phosphate from S-methyl-5'-thioadenosine (hydrolase route): step 1/2.</text>
</comment>
<comment type="similarity">
    <text evidence="5">Belongs to the PNP/UDP phosphorylase family. MtnN subfamily.</text>
</comment>
<evidence type="ECO:0000256" key="4">
    <source>
        <dbReference type="ARBA" id="ARBA00023167"/>
    </source>
</evidence>
<dbReference type="NCBIfam" id="NF004079">
    <property type="entry name" value="PRK05584.1"/>
    <property type="match status" value="1"/>
</dbReference>
<feature type="binding site" evidence="5">
    <location>
        <position position="78"/>
    </location>
    <ligand>
        <name>substrate</name>
    </ligand>
</feature>
<dbReference type="PANTHER" id="PTHR46832">
    <property type="entry name" value="5'-METHYLTHIOADENOSINE/S-ADENOSYLHOMOCYSTEINE NUCLEOSIDASE"/>
    <property type="match status" value="1"/>
</dbReference>
<dbReference type="InterPro" id="IPR000845">
    <property type="entry name" value="Nucleoside_phosphorylase_d"/>
</dbReference>
<evidence type="ECO:0000259" key="6">
    <source>
        <dbReference type="Pfam" id="PF01048"/>
    </source>
</evidence>
<keyword evidence="4 5" id="KW-0486">Methionine biosynthesis</keyword>
<comment type="subunit">
    <text evidence="5">Homodimer.</text>
</comment>
<dbReference type="GO" id="GO:0046124">
    <property type="term" value="P:purine deoxyribonucleoside catabolic process"/>
    <property type="evidence" value="ECO:0007669"/>
    <property type="project" value="UniProtKB-UniRule"/>
</dbReference>
<dbReference type="GO" id="GO:0008782">
    <property type="term" value="F:adenosylhomocysteine nucleosidase activity"/>
    <property type="evidence" value="ECO:0007669"/>
    <property type="project" value="UniProtKB-UniRule"/>
</dbReference>
<dbReference type="EMBL" id="CP034879">
    <property type="protein sequence ID" value="QCI20358.1"/>
    <property type="molecule type" value="Genomic_DNA"/>
</dbReference>
<comment type="catalytic activity">
    <reaction evidence="5">
        <text>S-methyl-5'-thioadenosine + H2O = 5-(methylsulfanyl)-D-ribose + adenine</text>
        <dbReference type="Rhea" id="RHEA:13617"/>
        <dbReference type="ChEBI" id="CHEBI:15377"/>
        <dbReference type="ChEBI" id="CHEBI:16708"/>
        <dbReference type="ChEBI" id="CHEBI:17509"/>
        <dbReference type="ChEBI" id="CHEBI:78440"/>
        <dbReference type="EC" id="3.2.2.9"/>
    </reaction>
</comment>
<dbReference type="CDD" id="cd09008">
    <property type="entry name" value="MTAN"/>
    <property type="match status" value="1"/>
</dbReference>
<dbReference type="GO" id="GO:0005829">
    <property type="term" value="C:cytosol"/>
    <property type="evidence" value="ECO:0007669"/>
    <property type="project" value="TreeGrafter"/>
</dbReference>
<name>A0A4D6Y194_9GAMM</name>
<sequence>MKIGIIGAVETEVKMLRQIMHTYKEKKYNNYTIYIGYIKKNIIFLITSGIGKVSASISTIILINLFHPDIIINSGSAGSLNASLQIGDIIIPEQTSYYDVDLTNFGYAIGQIPTYPKKFLINRKILSLLKTQETTNKLQFMTGLIVSGDSFIRGSFLIEKIKNNFPSAIAVDMESTSIAQVCHQFNIPLVIVKSISDSSDDNATINFKKNLSIASSRSAEFVKIILGNLNFIGSIK</sequence>
<dbReference type="InterPro" id="IPR010049">
    <property type="entry name" value="MTA_SAH_Nsdase"/>
</dbReference>
<dbReference type="NCBIfam" id="TIGR01704">
    <property type="entry name" value="MTA_SAH-Nsdase"/>
    <property type="match status" value="1"/>
</dbReference>
<proteinExistence type="inferred from homology"/>
<evidence type="ECO:0000256" key="5">
    <source>
        <dbReference type="HAMAP-Rule" id="MF_01684"/>
    </source>
</evidence>
<evidence type="ECO:0000313" key="8">
    <source>
        <dbReference type="Proteomes" id="UP000298594"/>
    </source>
</evidence>
<feature type="binding site" evidence="5">
    <location>
        <begin position="173"/>
        <end position="174"/>
    </location>
    <ligand>
        <name>substrate</name>
    </ligand>
</feature>
<evidence type="ECO:0000256" key="2">
    <source>
        <dbReference type="ARBA" id="ARBA00022605"/>
    </source>
</evidence>
<comment type="catalytic activity">
    <reaction evidence="5">
        <text>S-adenosyl-L-homocysteine + H2O = S-(5-deoxy-D-ribos-5-yl)-L-homocysteine + adenine</text>
        <dbReference type="Rhea" id="RHEA:17805"/>
        <dbReference type="ChEBI" id="CHEBI:15377"/>
        <dbReference type="ChEBI" id="CHEBI:16708"/>
        <dbReference type="ChEBI" id="CHEBI:57856"/>
        <dbReference type="ChEBI" id="CHEBI:58195"/>
        <dbReference type="EC" id="3.2.2.9"/>
    </reaction>
</comment>
<protein>
    <recommendedName>
        <fullName evidence="5">5'-methylthioadenosine/S-adenosylhomocysteine nucleosidase</fullName>
        <shortName evidence="5">MTA/SAH nucleosidase</shortName>
        <shortName evidence="5">MTAN</shortName>
        <ecNumber evidence="5">3.2.2.9</ecNumber>
    </recommendedName>
    <alternativeName>
        <fullName evidence="5">5'-deoxyadenosine nucleosidase</fullName>
        <shortName evidence="5">DOA nucleosidase</shortName>
        <shortName evidence="5">dAdo nucleosidase</shortName>
    </alternativeName>
    <alternativeName>
        <fullName evidence="5">5'-methylthioadenosine nucleosidase</fullName>
        <shortName evidence="5">MTA nucleosidase</shortName>
    </alternativeName>
    <alternativeName>
        <fullName evidence="5">S-adenosylhomocysteine nucleosidase</fullName>
        <shortName evidence="5">AdoHcy nucleosidase</shortName>
        <shortName evidence="5">SAH nucleosidase</shortName>
        <shortName evidence="5">SRH nucleosidase</shortName>
    </alternativeName>
</protein>
<feature type="binding site" evidence="5">
    <location>
        <position position="152"/>
    </location>
    <ligand>
        <name>substrate</name>
    </ligand>
</feature>
<dbReference type="UniPathway" id="UPA00904">
    <property type="reaction ID" value="UER00871"/>
</dbReference>
<dbReference type="OrthoDB" id="9792278at2"/>
<gene>
    <name evidence="5" type="primary">mtnN</name>
    <name evidence="7" type="ORF">D9V67_01075</name>
</gene>
<feature type="domain" description="Nucleoside phosphorylase" evidence="6">
    <location>
        <begin position="2"/>
        <end position="226"/>
    </location>
</feature>
<dbReference type="RefSeq" id="WP_158359258.1">
    <property type="nucleotide sequence ID" value="NZ_CP034879.1"/>
</dbReference>
<comment type="function">
    <text evidence="5">Catalyzes the irreversible cleavage of the glycosidic bond in both 5'-methylthioadenosine (MTA) and S-adenosylhomocysteine (SAH/AdoHcy) to adenine and the corresponding thioribose, 5'-methylthioribose and S-ribosylhomocysteine, respectively. Also cleaves 5'-deoxyadenosine, a toxic by-product of radical S-adenosylmethionine (SAM) enzymes, into 5-deoxyribose and adenine. Thus, is required for in vivo function of the radical SAM enzymes biotin synthase and lipoic acid synthase, that are inhibited by 5'-deoxyadenosine accumulation.</text>
</comment>
<dbReference type="Gene3D" id="3.40.50.1580">
    <property type="entry name" value="Nucleoside phosphorylase domain"/>
    <property type="match status" value="1"/>
</dbReference>
<dbReference type="SUPFAM" id="SSF53167">
    <property type="entry name" value="Purine and uridine phosphorylases"/>
    <property type="match status" value="1"/>
</dbReference>
<evidence type="ECO:0000313" key="7">
    <source>
        <dbReference type="EMBL" id="QCI20358.1"/>
    </source>
</evidence>
<reference evidence="7 8" key="1">
    <citation type="submission" date="2018-12" db="EMBL/GenBank/DDBJ databases">
        <authorList>
            <person name="Chong R.A."/>
        </authorList>
    </citation>
    <scope>NUCLEOTIDE SEQUENCE [LARGE SCALE GENOMIC DNA]</scope>
    <source>
        <strain evidence="7 8">Bca</strain>
    </source>
</reference>
<accession>A0A4D6Y194</accession>